<protein>
    <submittedName>
        <fullName evidence="2">Uncharacterized protein</fullName>
    </submittedName>
</protein>
<name>A0ABV8FDS2_9ACTN</name>
<evidence type="ECO:0000313" key="3">
    <source>
        <dbReference type="Proteomes" id="UP001595698"/>
    </source>
</evidence>
<evidence type="ECO:0000256" key="1">
    <source>
        <dbReference type="SAM" id="MobiDB-lite"/>
    </source>
</evidence>
<dbReference type="RefSeq" id="WP_386196761.1">
    <property type="nucleotide sequence ID" value="NZ_JBHSBC010000056.1"/>
</dbReference>
<dbReference type="Proteomes" id="UP001595698">
    <property type="component" value="Unassembled WGS sequence"/>
</dbReference>
<accession>A0ABV8FDS2</accession>
<comment type="caution">
    <text evidence="2">The sequence shown here is derived from an EMBL/GenBank/DDBJ whole genome shotgun (WGS) entry which is preliminary data.</text>
</comment>
<keyword evidence="3" id="KW-1185">Reference proteome</keyword>
<gene>
    <name evidence="2" type="ORF">ACFOYY_40575</name>
</gene>
<feature type="compositionally biased region" description="Polar residues" evidence="1">
    <location>
        <begin position="16"/>
        <end position="26"/>
    </location>
</feature>
<evidence type="ECO:0000313" key="2">
    <source>
        <dbReference type="EMBL" id="MFC3986484.1"/>
    </source>
</evidence>
<organism evidence="2 3">
    <name type="scientific">Streptosporangium jomthongense</name>
    <dbReference type="NCBI Taxonomy" id="1193683"/>
    <lineage>
        <taxon>Bacteria</taxon>
        <taxon>Bacillati</taxon>
        <taxon>Actinomycetota</taxon>
        <taxon>Actinomycetes</taxon>
        <taxon>Streptosporangiales</taxon>
        <taxon>Streptosporangiaceae</taxon>
        <taxon>Streptosporangium</taxon>
    </lineage>
</organism>
<feature type="region of interest" description="Disordered" evidence="1">
    <location>
        <begin position="1"/>
        <end position="27"/>
    </location>
</feature>
<sequence>MSTSETLPRANDEADTSVSAPTNTLATALKGRPATRLFAALGVTSA</sequence>
<proteinExistence type="predicted"/>
<reference evidence="3" key="1">
    <citation type="journal article" date="2019" name="Int. J. Syst. Evol. Microbiol.">
        <title>The Global Catalogue of Microorganisms (GCM) 10K type strain sequencing project: providing services to taxonomists for standard genome sequencing and annotation.</title>
        <authorList>
            <consortium name="The Broad Institute Genomics Platform"/>
            <consortium name="The Broad Institute Genome Sequencing Center for Infectious Disease"/>
            <person name="Wu L."/>
            <person name="Ma J."/>
        </authorList>
    </citation>
    <scope>NUCLEOTIDE SEQUENCE [LARGE SCALE GENOMIC DNA]</scope>
    <source>
        <strain evidence="3">TBRC 7912</strain>
    </source>
</reference>
<dbReference type="EMBL" id="JBHSBC010000056">
    <property type="protein sequence ID" value="MFC3986484.1"/>
    <property type="molecule type" value="Genomic_DNA"/>
</dbReference>